<protein>
    <submittedName>
        <fullName evidence="2">Uncharacterized protein</fullName>
    </submittedName>
</protein>
<proteinExistence type="predicted"/>
<evidence type="ECO:0000256" key="1">
    <source>
        <dbReference type="SAM" id="Phobius"/>
    </source>
</evidence>
<dbReference type="AlphaFoldDB" id="A0A3P7LJI0"/>
<sequence>MIGLHMASLFASSVIELEGPTWYFLCVSVLTLVLAVMIVADPVNDQLRARGTRIFLIAFILGVDRFASRSICKWIHLPFLSHWMNEHRDVVVGLLLILFVRLVLCNPGPLLQWYHARSVGTLLLVAVSQLTYRSASSESSSGNSHLFGFECVARSRRESGSLRIGVISPHHYYCLVDDSHLEEETTFSEEMAFSATSPDPLNESRYYGILRSAI</sequence>
<name>A0A3P7LJI0_DIBLA</name>
<gene>
    <name evidence="2" type="ORF">DILT_LOCUS12810</name>
</gene>
<dbReference type="EMBL" id="UYRU01067763">
    <property type="protein sequence ID" value="VDN16984.1"/>
    <property type="molecule type" value="Genomic_DNA"/>
</dbReference>
<feature type="transmembrane region" description="Helical" evidence="1">
    <location>
        <begin position="91"/>
        <end position="111"/>
    </location>
</feature>
<organism evidence="2 3">
    <name type="scientific">Dibothriocephalus latus</name>
    <name type="common">Fish tapeworm</name>
    <name type="synonym">Diphyllobothrium latum</name>
    <dbReference type="NCBI Taxonomy" id="60516"/>
    <lineage>
        <taxon>Eukaryota</taxon>
        <taxon>Metazoa</taxon>
        <taxon>Spiralia</taxon>
        <taxon>Lophotrochozoa</taxon>
        <taxon>Platyhelminthes</taxon>
        <taxon>Cestoda</taxon>
        <taxon>Eucestoda</taxon>
        <taxon>Diphyllobothriidea</taxon>
        <taxon>Diphyllobothriidae</taxon>
        <taxon>Dibothriocephalus</taxon>
    </lineage>
</organism>
<reference evidence="2 3" key="1">
    <citation type="submission" date="2018-11" db="EMBL/GenBank/DDBJ databases">
        <authorList>
            <consortium name="Pathogen Informatics"/>
        </authorList>
    </citation>
    <scope>NUCLEOTIDE SEQUENCE [LARGE SCALE GENOMIC DNA]</scope>
</reference>
<keyword evidence="3" id="KW-1185">Reference proteome</keyword>
<keyword evidence="1" id="KW-1133">Transmembrane helix</keyword>
<evidence type="ECO:0000313" key="2">
    <source>
        <dbReference type="EMBL" id="VDN16984.1"/>
    </source>
</evidence>
<feature type="transmembrane region" description="Helical" evidence="1">
    <location>
        <begin position="20"/>
        <end position="40"/>
    </location>
</feature>
<keyword evidence="1" id="KW-0812">Transmembrane</keyword>
<accession>A0A3P7LJI0</accession>
<keyword evidence="1" id="KW-0472">Membrane</keyword>
<dbReference type="Proteomes" id="UP000281553">
    <property type="component" value="Unassembled WGS sequence"/>
</dbReference>
<evidence type="ECO:0000313" key="3">
    <source>
        <dbReference type="Proteomes" id="UP000281553"/>
    </source>
</evidence>